<proteinExistence type="predicted"/>
<reference evidence="1 2" key="1">
    <citation type="submission" date="2020-08" db="EMBL/GenBank/DDBJ databases">
        <title>Genomic Encyclopedia of Type Strains, Phase IV (KMG-IV): sequencing the most valuable type-strain genomes for metagenomic binning, comparative biology and taxonomic classification.</title>
        <authorList>
            <person name="Goeker M."/>
        </authorList>
    </citation>
    <scope>NUCLEOTIDE SEQUENCE [LARGE SCALE GENOMIC DNA]</scope>
    <source>
        <strain evidence="1 2">DSM 44197</strain>
    </source>
</reference>
<protein>
    <submittedName>
        <fullName evidence="1">Uncharacterized protein</fullName>
    </submittedName>
</protein>
<evidence type="ECO:0000313" key="1">
    <source>
        <dbReference type="EMBL" id="MBA8949505.1"/>
    </source>
</evidence>
<dbReference type="RefSeq" id="WP_182841923.1">
    <property type="nucleotide sequence ID" value="NZ_BAAALP010000013.1"/>
</dbReference>
<dbReference type="Proteomes" id="UP000572680">
    <property type="component" value="Unassembled WGS sequence"/>
</dbReference>
<sequence length="115" mass="12539">MSIDRPSETDARPATVATTDPAHARLATLAAQLRGQHLSTSLRRNGLTVRNIEAPGCCEDNPVLSDTITCRPFDRDGGHLWFFTSSGDPIIEADRIADAVVRIKDSLTPKQQADR</sequence>
<accession>A0A7W3LJX8</accession>
<comment type="caution">
    <text evidence="1">The sequence shown here is derived from an EMBL/GenBank/DDBJ whole genome shotgun (WGS) entry which is preliminary data.</text>
</comment>
<dbReference type="AlphaFoldDB" id="A0A7W3LJX8"/>
<keyword evidence="2" id="KW-1185">Reference proteome</keyword>
<organism evidence="1 2">
    <name type="scientific">Actinomadura namibiensis</name>
    <dbReference type="NCBI Taxonomy" id="182080"/>
    <lineage>
        <taxon>Bacteria</taxon>
        <taxon>Bacillati</taxon>
        <taxon>Actinomycetota</taxon>
        <taxon>Actinomycetes</taxon>
        <taxon>Streptosporangiales</taxon>
        <taxon>Thermomonosporaceae</taxon>
        <taxon>Actinomadura</taxon>
    </lineage>
</organism>
<dbReference type="EMBL" id="JACJIA010000001">
    <property type="protein sequence ID" value="MBA8949505.1"/>
    <property type="molecule type" value="Genomic_DNA"/>
</dbReference>
<evidence type="ECO:0000313" key="2">
    <source>
        <dbReference type="Proteomes" id="UP000572680"/>
    </source>
</evidence>
<gene>
    <name evidence="1" type="ORF">HNR61_001103</name>
</gene>
<name>A0A7W3LJX8_ACTNM</name>